<proteinExistence type="predicted"/>
<sequence>ISLGEKKLIRVIIFLVDSRTTYLVVSNCKGPMSKFSVPVIGAMGKREVKPFLQPIKCEIGKLVLTHEYLYLMECPLPLLGQDLLNKLGYICYRGILKMLQGKGLSQIPSNIKDAVVSFVWATEKPGRMRSAEPVKLQLKTGTRPVRTKQYPIKLEARKTLEPVTDNFLQYGLLRECQSEYNTSIFKTLKGVSGNGWCRLWIPNYGLMAKPQYEAVKGLGELLEWTLESRQGFDNIRRALMKAPTLGLPNLTIYS</sequence>
<dbReference type="InterPro" id="IPR051320">
    <property type="entry name" value="Viral_Replic_Matur_Polypro"/>
</dbReference>
<reference evidence="1" key="1">
    <citation type="submission" date="2025-08" db="UniProtKB">
        <authorList>
            <consortium name="Ensembl"/>
        </authorList>
    </citation>
    <scope>IDENTIFICATION</scope>
</reference>
<dbReference type="PANTHER" id="PTHR33064:SF36">
    <property type="entry name" value="CCHC-TYPE DOMAIN-CONTAINING PROTEIN"/>
    <property type="match status" value="1"/>
</dbReference>
<accession>A0A8B9T2Y9</accession>
<dbReference type="InterPro" id="IPR021109">
    <property type="entry name" value="Peptidase_aspartic_dom_sf"/>
</dbReference>
<organism evidence="1 2">
    <name type="scientific">Anas platyrhynchos</name>
    <name type="common">Mallard</name>
    <name type="synonym">Anas boschas</name>
    <dbReference type="NCBI Taxonomy" id="8839"/>
    <lineage>
        <taxon>Eukaryota</taxon>
        <taxon>Metazoa</taxon>
        <taxon>Chordata</taxon>
        <taxon>Craniata</taxon>
        <taxon>Vertebrata</taxon>
        <taxon>Euteleostomi</taxon>
        <taxon>Archelosauria</taxon>
        <taxon>Archosauria</taxon>
        <taxon>Dinosauria</taxon>
        <taxon>Saurischia</taxon>
        <taxon>Theropoda</taxon>
        <taxon>Coelurosauria</taxon>
        <taxon>Aves</taxon>
        <taxon>Neognathae</taxon>
        <taxon>Galloanserae</taxon>
        <taxon>Anseriformes</taxon>
        <taxon>Anatidae</taxon>
        <taxon>Anatinae</taxon>
        <taxon>Anas</taxon>
    </lineage>
</organism>
<reference evidence="1" key="2">
    <citation type="submission" date="2025-09" db="UniProtKB">
        <authorList>
            <consortium name="Ensembl"/>
        </authorList>
    </citation>
    <scope>IDENTIFICATION</scope>
</reference>
<dbReference type="Ensembl" id="ENSAPLT00020015894.1">
    <property type="protein sequence ID" value="ENSAPLP00020014757.1"/>
    <property type="gene ID" value="ENSAPLG00020010723.1"/>
</dbReference>
<dbReference type="Gene3D" id="2.40.70.10">
    <property type="entry name" value="Acid Proteases"/>
    <property type="match status" value="1"/>
</dbReference>
<dbReference type="Gene3D" id="3.10.10.10">
    <property type="entry name" value="HIV Type 1 Reverse Transcriptase, subunit A, domain 1"/>
    <property type="match status" value="1"/>
</dbReference>
<dbReference type="SUPFAM" id="SSF56672">
    <property type="entry name" value="DNA/RNA polymerases"/>
    <property type="match status" value="1"/>
</dbReference>
<name>A0A8B9T2Y9_ANAPL</name>
<dbReference type="Proteomes" id="UP000694400">
    <property type="component" value="Unassembled WGS sequence"/>
</dbReference>
<dbReference type="InterPro" id="IPR043502">
    <property type="entry name" value="DNA/RNA_pol_sf"/>
</dbReference>
<dbReference type="SUPFAM" id="SSF50630">
    <property type="entry name" value="Acid proteases"/>
    <property type="match status" value="1"/>
</dbReference>
<evidence type="ECO:0000313" key="2">
    <source>
        <dbReference type="Proteomes" id="UP000694400"/>
    </source>
</evidence>
<evidence type="ECO:0000313" key="1">
    <source>
        <dbReference type="Ensembl" id="ENSAPLP00020014757.1"/>
    </source>
</evidence>
<dbReference type="AlphaFoldDB" id="A0A8B9T2Y9"/>
<dbReference type="PANTHER" id="PTHR33064">
    <property type="entry name" value="POL PROTEIN"/>
    <property type="match status" value="1"/>
</dbReference>
<protein>
    <submittedName>
        <fullName evidence="1">Uncharacterized protein</fullName>
    </submittedName>
</protein>